<protein>
    <submittedName>
        <fullName evidence="1">Uncharacterized protein</fullName>
    </submittedName>
</protein>
<reference evidence="1" key="1">
    <citation type="journal article" date="2014" name="Front. Microbiol.">
        <title>High frequency of phylogenetically diverse reductive dehalogenase-homologous genes in deep subseafloor sedimentary metagenomes.</title>
        <authorList>
            <person name="Kawai M."/>
            <person name="Futagami T."/>
            <person name="Toyoda A."/>
            <person name="Takaki Y."/>
            <person name="Nishi S."/>
            <person name="Hori S."/>
            <person name="Arai W."/>
            <person name="Tsubouchi T."/>
            <person name="Morono Y."/>
            <person name="Uchiyama I."/>
            <person name="Ito T."/>
            <person name="Fujiyama A."/>
            <person name="Inagaki F."/>
            <person name="Takami H."/>
        </authorList>
    </citation>
    <scope>NUCLEOTIDE SEQUENCE</scope>
    <source>
        <strain evidence="1">Expedition CK06-06</strain>
    </source>
</reference>
<organism evidence="1">
    <name type="scientific">marine sediment metagenome</name>
    <dbReference type="NCBI Taxonomy" id="412755"/>
    <lineage>
        <taxon>unclassified sequences</taxon>
        <taxon>metagenomes</taxon>
        <taxon>ecological metagenomes</taxon>
    </lineage>
</organism>
<evidence type="ECO:0000313" key="1">
    <source>
        <dbReference type="EMBL" id="GAI83456.1"/>
    </source>
</evidence>
<comment type="caution">
    <text evidence="1">The sequence shown here is derived from an EMBL/GenBank/DDBJ whole genome shotgun (WGS) entry which is preliminary data.</text>
</comment>
<feature type="non-terminal residue" evidence="1">
    <location>
        <position position="1"/>
    </location>
</feature>
<proteinExistence type="predicted"/>
<dbReference type="EMBL" id="BARW01005806">
    <property type="protein sequence ID" value="GAI83456.1"/>
    <property type="molecule type" value="Genomic_DNA"/>
</dbReference>
<sequence length="46" mass="5149">LLNNISAAKRDKTRPKMDAFKKVLVGEAAERSVFGLKRLIPPQQGR</sequence>
<name>X1SWH6_9ZZZZ</name>
<accession>X1SWH6</accession>
<gene>
    <name evidence="1" type="ORF">S12H4_12317</name>
</gene>
<dbReference type="AlphaFoldDB" id="X1SWH6"/>